<feature type="chain" id="PRO_5038160577" description="Carbonic anhydrase" evidence="8">
    <location>
        <begin position="19"/>
        <end position="277"/>
    </location>
</feature>
<keyword evidence="8" id="KW-0732">Signal</keyword>
<dbReference type="InterPro" id="IPR018338">
    <property type="entry name" value="Carbonic_anhydrase_a-class_CS"/>
</dbReference>
<dbReference type="InterPro" id="IPR036398">
    <property type="entry name" value="CA_dom_sf"/>
</dbReference>
<keyword evidence="4 8" id="KW-0479">Metal-binding</keyword>
<feature type="signal peptide" evidence="8">
    <location>
        <begin position="1"/>
        <end position="18"/>
    </location>
</feature>
<dbReference type="InterPro" id="IPR023561">
    <property type="entry name" value="Carbonic_anhydrase_a-class"/>
</dbReference>
<evidence type="ECO:0000256" key="4">
    <source>
        <dbReference type="ARBA" id="ARBA00022723"/>
    </source>
</evidence>
<keyword evidence="10" id="KW-1185">Reference proteome</keyword>
<keyword evidence="6 8" id="KW-0456">Lyase</keyword>
<dbReference type="PANTHER" id="PTHR18952">
    <property type="entry name" value="CARBONIC ANHYDRASE"/>
    <property type="match status" value="1"/>
</dbReference>
<sequence>MYLLNILLILFPIVTILGADWGYEKHNGPNTWGGLCKNGKKQSPVDIVTKDLQKSCFTKLWVINYNMRGNVVVENNGHGVEVSGFEKWNPLNRPFMARGGLPDQYGLTQFHFHWSTSLNGSEHTVNGKHYDAEVHFVHVKKGYTFEQAKKIPAGIAVLAVFLKLGNGNAMANLETTLLQVAKKGAKVNIQNFQIGFKFSQQLPQLVSDFYRYEGSLTTPECNENVIWTILPDTYQFTLRQLNLLRAIQGPIPGKPLGSNVRPTQLLNGRKVIVHSCK</sequence>
<evidence type="ECO:0000256" key="5">
    <source>
        <dbReference type="ARBA" id="ARBA00022833"/>
    </source>
</evidence>
<dbReference type="SMART" id="SM01057">
    <property type="entry name" value="Carb_anhydrase"/>
    <property type="match status" value="1"/>
</dbReference>
<dbReference type="PANTHER" id="PTHR18952:SF141">
    <property type="entry name" value="CARBONIC ANHYDRASE"/>
    <property type="match status" value="1"/>
</dbReference>
<accession>A0A915NGB2</accession>
<evidence type="ECO:0000256" key="6">
    <source>
        <dbReference type="ARBA" id="ARBA00023239"/>
    </source>
</evidence>
<evidence type="ECO:0000313" key="11">
    <source>
        <dbReference type="WBParaSite" id="scf7180000418362.g2334"/>
    </source>
</evidence>
<keyword evidence="5 8" id="KW-0862">Zinc</keyword>
<dbReference type="SUPFAM" id="SSF51069">
    <property type="entry name" value="Carbonic anhydrase"/>
    <property type="match status" value="1"/>
</dbReference>
<comment type="function">
    <text evidence="8">Reversible hydration of carbon dioxide.</text>
</comment>
<evidence type="ECO:0000256" key="8">
    <source>
        <dbReference type="RuleBase" id="RU367011"/>
    </source>
</evidence>
<dbReference type="GO" id="GO:0005737">
    <property type="term" value="C:cytoplasm"/>
    <property type="evidence" value="ECO:0007669"/>
    <property type="project" value="TreeGrafter"/>
</dbReference>
<dbReference type="AlphaFoldDB" id="A0A915NGB2"/>
<feature type="domain" description="Alpha-carbonic anhydrase" evidence="9">
    <location>
        <begin position="19"/>
        <end position="275"/>
    </location>
</feature>
<reference evidence="11" key="1">
    <citation type="submission" date="2022-11" db="UniProtKB">
        <authorList>
            <consortium name="WormBaseParasite"/>
        </authorList>
    </citation>
    <scope>IDENTIFICATION</scope>
</reference>
<dbReference type="GO" id="GO:0004089">
    <property type="term" value="F:carbonate dehydratase activity"/>
    <property type="evidence" value="ECO:0007669"/>
    <property type="project" value="UniProtKB-UniRule"/>
</dbReference>
<dbReference type="PROSITE" id="PS00162">
    <property type="entry name" value="ALPHA_CA_1"/>
    <property type="match status" value="1"/>
</dbReference>
<proteinExistence type="inferred from homology"/>
<comment type="cofactor">
    <cofactor evidence="1 8">
        <name>Zn(2+)</name>
        <dbReference type="ChEBI" id="CHEBI:29105"/>
    </cofactor>
</comment>
<dbReference type="GO" id="GO:0008270">
    <property type="term" value="F:zinc ion binding"/>
    <property type="evidence" value="ECO:0007669"/>
    <property type="project" value="UniProtKB-UniRule"/>
</dbReference>
<evidence type="ECO:0000256" key="7">
    <source>
        <dbReference type="ARBA" id="ARBA00048348"/>
    </source>
</evidence>
<evidence type="ECO:0000256" key="2">
    <source>
        <dbReference type="ARBA" id="ARBA00010718"/>
    </source>
</evidence>
<evidence type="ECO:0000259" key="9">
    <source>
        <dbReference type="PROSITE" id="PS51144"/>
    </source>
</evidence>
<organism evidence="10 11">
    <name type="scientific">Meloidogyne floridensis</name>
    <dbReference type="NCBI Taxonomy" id="298350"/>
    <lineage>
        <taxon>Eukaryota</taxon>
        <taxon>Metazoa</taxon>
        <taxon>Ecdysozoa</taxon>
        <taxon>Nematoda</taxon>
        <taxon>Chromadorea</taxon>
        <taxon>Rhabditida</taxon>
        <taxon>Tylenchina</taxon>
        <taxon>Tylenchomorpha</taxon>
        <taxon>Tylenchoidea</taxon>
        <taxon>Meloidogynidae</taxon>
        <taxon>Meloidogyninae</taxon>
        <taxon>Meloidogyne</taxon>
    </lineage>
</organism>
<protein>
    <recommendedName>
        <fullName evidence="3 8">Carbonic anhydrase</fullName>
        <ecNumber evidence="3 8">4.2.1.1</ecNumber>
    </recommendedName>
</protein>
<name>A0A915NGB2_9BILA</name>
<dbReference type="WBParaSite" id="scf7180000418362.g2334">
    <property type="protein sequence ID" value="scf7180000418362.g2334"/>
    <property type="gene ID" value="scf7180000418362.g2334"/>
</dbReference>
<dbReference type="Pfam" id="PF00194">
    <property type="entry name" value="Carb_anhydrase"/>
    <property type="match status" value="1"/>
</dbReference>
<dbReference type="PROSITE" id="PS51144">
    <property type="entry name" value="ALPHA_CA_2"/>
    <property type="match status" value="1"/>
</dbReference>
<dbReference type="Proteomes" id="UP000887560">
    <property type="component" value="Unplaced"/>
</dbReference>
<evidence type="ECO:0000256" key="3">
    <source>
        <dbReference type="ARBA" id="ARBA00012925"/>
    </source>
</evidence>
<dbReference type="Gene3D" id="3.10.200.10">
    <property type="entry name" value="Alpha carbonic anhydrase"/>
    <property type="match status" value="1"/>
</dbReference>
<dbReference type="EC" id="4.2.1.1" evidence="3 8"/>
<evidence type="ECO:0000313" key="10">
    <source>
        <dbReference type="Proteomes" id="UP000887560"/>
    </source>
</evidence>
<comment type="catalytic activity">
    <reaction evidence="7 8">
        <text>hydrogencarbonate + H(+) = CO2 + H2O</text>
        <dbReference type="Rhea" id="RHEA:10748"/>
        <dbReference type="ChEBI" id="CHEBI:15377"/>
        <dbReference type="ChEBI" id="CHEBI:15378"/>
        <dbReference type="ChEBI" id="CHEBI:16526"/>
        <dbReference type="ChEBI" id="CHEBI:17544"/>
        <dbReference type="EC" id="4.2.1.1"/>
    </reaction>
</comment>
<evidence type="ECO:0000256" key="1">
    <source>
        <dbReference type="ARBA" id="ARBA00001947"/>
    </source>
</evidence>
<comment type="similarity">
    <text evidence="2 8">Belongs to the alpha-carbonic anhydrase family.</text>
</comment>
<dbReference type="CDD" id="cd00326">
    <property type="entry name" value="alpha_CA"/>
    <property type="match status" value="1"/>
</dbReference>
<dbReference type="InterPro" id="IPR001148">
    <property type="entry name" value="CA_dom"/>
</dbReference>